<proteinExistence type="predicted"/>
<feature type="region of interest" description="Disordered" evidence="1">
    <location>
        <begin position="47"/>
        <end position="92"/>
    </location>
</feature>
<dbReference type="AlphaFoldDB" id="A0AAF0YET8"/>
<dbReference type="GeneID" id="87812061"/>
<protein>
    <submittedName>
        <fullName evidence="2">Uncharacterized protein</fullName>
    </submittedName>
</protein>
<dbReference type="RefSeq" id="XP_062631424.1">
    <property type="nucleotide sequence ID" value="XM_062775440.1"/>
</dbReference>
<sequence>MRGRLAAYSSSFGPSAAVNLSGGATNNFTNFGAAQYNIVHGSSLQTQATPGVGHALTPNKPSPFTLQTQSAAPAAGYGPNAASGGSPQTFTATDDSMEVIDDSSDEDVIQFLQHAPPNTKWADHKSLHSTAIFATAPKAAPTAKDDLQKKIFSPGPGRSISFFLDAGCAPRLPEMFKVEGGVNVAPEDAQFLVFNVHSAADLTQEQKAFIRAQPMMTFVVTQGWVLQCIAEGRLGDVHKAHLAI</sequence>
<dbReference type="Proteomes" id="UP000827549">
    <property type="component" value="Chromosome 7"/>
</dbReference>
<accession>A0AAF0YET8</accession>
<dbReference type="EMBL" id="CP086720">
    <property type="protein sequence ID" value="WOO85398.1"/>
    <property type="molecule type" value="Genomic_DNA"/>
</dbReference>
<evidence type="ECO:0000256" key="1">
    <source>
        <dbReference type="SAM" id="MobiDB-lite"/>
    </source>
</evidence>
<evidence type="ECO:0000313" key="2">
    <source>
        <dbReference type="EMBL" id="WOO85398.1"/>
    </source>
</evidence>
<feature type="compositionally biased region" description="Low complexity" evidence="1">
    <location>
        <begin position="70"/>
        <end position="87"/>
    </location>
</feature>
<gene>
    <name evidence="2" type="ORF">LOC62_07G008897</name>
</gene>
<reference evidence="2" key="1">
    <citation type="submission" date="2023-10" db="EMBL/GenBank/DDBJ databases">
        <authorList>
            <person name="Noh H."/>
        </authorList>
    </citation>
    <scope>NUCLEOTIDE SEQUENCE</scope>
    <source>
        <strain evidence="2">DUCC4014</strain>
    </source>
</reference>
<name>A0AAF0YET8_9TREE</name>
<organism evidence="2 3">
    <name type="scientific">Vanrija pseudolonga</name>
    <dbReference type="NCBI Taxonomy" id="143232"/>
    <lineage>
        <taxon>Eukaryota</taxon>
        <taxon>Fungi</taxon>
        <taxon>Dikarya</taxon>
        <taxon>Basidiomycota</taxon>
        <taxon>Agaricomycotina</taxon>
        <taxon>Tremellomycetes</taxon>
        <taxon>Trichosporonales</taxon>
        <taxon>Trichosporonaceae</taxon>
        <taxon>Vanrija</taxon>
    </lineage>
</organism>
<evidence type="ECO:0000313" key="3">
    <source>
        <dbReference type="Proteomes" id="UP000827549"/>
    </source>
</evidence>
<keyword evidence="3" id="KW-1185">Reference proteome</keyword>